<dbReference type="NCBIfam" id="TIGR01889">
    <property type="entry name" value="Staph_reg_Sar"/>
    <property type="match status" value="1"/>
</dbReference>
<keyword evidence="6" id="KW-1185">Reference proteome</keyword>
<dbReference type="Gene3D" id="1.10.10.10">
    <property type="entry name" value="Winged helix-like DNA-binding domain superfamily/Winged helix DNA-binding domain"/>
    <property type="match status" value="1"/>
</dbReference>
<comment type="caution">
    <text evidence="5">The sequence shown here is derived from an EMBL/GenBank/DDBJ whole genome shotgun (WGS) entry which is preliminary data.</text>
</comment>
<accession>A0ABN0PFD8</accession>
<evidence type="ECO:0000313" key="6">
    <source>
        <dbReference type="Proteomes" id="UP000017131"/>
    </source>
</evidence>
<evidence type="ECO:0000256" key="3">
    <source>
        <dbReference type="ARBA" id="ARBA00023163"/>
    </source>
</evidence>
<name>A0ABN0PFD8_STASI</name>
<dbReference type="Pfam" id="PF22381">
    <property type="entry name" value="Staph_reg_Sar_Rot"/>
    <property type="match status" value="1"/>
</dbReference>
<evidence type="ECO:0000256" key="2">
    <source>
        <dbReference type="ARBA" id="ARBA00023125"/>
    </source>
</evidence>
<dbReference type="InterPro" id="IPR036390">
    <property type="entry name" value="WH_DNA-bd_sf"/>
</dbReference>
<evidence type="ECO:0000313" key="5">
    <source>
        <dbReference type="EMBL" id="ERS94296.1"/>
    </source>
</evidence>
<dbReference type="EMBL" id="AXDY01000002">
    <property type="protein sequence ID" value="ERS94296.1"/>
    <property type="molecule type" value="Genomic_DNA"/>
</dbReference>
<protein>
    <recommendedName>
        <fullName evidence="4">Transcriptional regulator SarA/SarZ/Rot-like helix-turn-helix domain-containing protein</fullName>
    </recommendedName>
</protein>
<dbReference type="Proteomes" id="UP000017131">
    <property type="component" value="Unassembled WGS sequence"/>
</dbReference>
<reference evidence="5 6" key="1">
    <citation type="journal article" date="2013" name="Genome Announc.">
        <title>Draft Genome Sequence of Staphylococcus simulans UMC-CNS-990, Isolated from a Case of Chronic Bovine Mastitis.</title>
        <authorList>
            <person name="Calcutt M.J."/>
            <person name="Foecking M.F."/>
            <person name="Hsieh H.Y."/>
            <person name="Perry J."/>
            <person name="Stewart G.C."/>
            <person name="Middleton J.R."/>
        </authorList>
    </citation>
    <scope>NUCLEOTIDE SEQUENCE [LARGE SCALE GENOMIC DNA]</scope>
    <source>
        <strain evidence="5 6">UMC-CNS-990</strain>
    </source>
</reference>
<keyword evidence="1" id="KW-0805">Transcription regulation</keyword>
<keyword evidence="3" id="KW-0804">Transcription</keyword>
<gene>
    <name evidence="5" type="ORF">SSIM_02265</name>
</gene>
<proteinExistence type="predicted"/>
<evidence type="ECO:0000259" key="4">
    <source>
        <dbReference type="Pfam" id="PF22381"/>
    </source>
</evidence>
<sequence length="118" mass="13910">MNNKNIINDLSKFVTVAQKVREVSATIKSEFQITFEELFILNYIHSSEKERTEFNVKEIIQLSNLKPYFISKAIQKLKERKLLTKKRNKHDERTVILVVDPEQRKEIEALCKAVSKVF</sequence>
<feature type="domain" description="Transcriptional regulator SarA/SarZ/Rot-like helix-turn-helix" evidence="4">
    <location>
        <begin position="24"/>
        <end position="110"/>
    </location>
</feature>
<dbReference type="SUPFAM" id="SSF46785">
    <property type="entry name" value="Winged helix' DNA-binding domain"/>
    <property type="match status" value="1"/>
</dbReference>
<dbReference type="InterPro" id="IPR036388">
    <property type="entry name" value="WH-like_DNA-bd_sf"/>
</dbReference>
<dbReference type="InterPro" id="IPR010166">
    <property type="entry name" value="SarA/Rot_dom"/>
</dbReference>
<dbReference type="GeneID" id="77330906"/>
<organism evidence="5 6">
    <name type="scientific">Staphylococcus simulans UMC-CNS-990</name>
    <dbReference type="NCBI Taxonomy" id="1405498"/>
    <lineage>
        <taxon>Bacteria</taxon>
        <taxon>Bacillati</taxon>
        <taxon>Bacillota</taxon>
        <taxon>Bacilli</taxon>
        <taxon>Bacillales</taxon>
        <taxon>Staphylococcaceae</taxon>
        <taxon>Staphylococcus</taxon>
    </lineage>
</organism>
<keyword evidence="2" id="KW-0238">DNA-binding</keyword>
<evidence type="ECO:0000256" key="1">
    <source>
        <dbReference type="ARBA" id="ARBA00023015"/>
    </source>
</evidence>
<dbReference type="RefSeq" id="WP_002479629.1">
    <property type="nucleotide sequence ID" value="NZ_AXDY01000002.1"/>
</dbReference>
<dbReference type="InterPro" id="IPR055166">
    <property type="entry name" value="Transc_reg_Sar_Rot_HTH"/>
</dbReference>